<dbReference type="Proteomes" id="UP000061809">
    <property type="component" value="Chromosome"/>
</dbReference>
<name>A0A0P0GCF0_9BACE</name>
<evidence type="ECO:0000313" key="2">
    <source>
        <dbReference type="Proteomes" id="UP000061809"/>
    </source>
</evidence>
<dbReference type="KEGG" id="bcel:BcellWH2_00266"/>
<protein>
    <submittedName>
        <fullName evidence="1">Uncharacterized protein</fullName>
    </submittedName>
</protein>
<gene>
    <name evidence="1" type="ORF">BcellWH2_00266</name>
</gene>
<dbReference type="PATRIC" id="fig|246787.4.peg.278"/>
<evidence type="ECO:0000313" key="1">
    <source>
        <dbReference type="EMBL" id="ALJ57542.1"/>
    </source>
</evidence>
<organism evidence="1 2">
    <name type="scientific">Bacteroides cellulosilyticus</name>
    <dbReference type="NCBI Taxonomy" id="246787"/>
    <lineage>
        <taxon>Bacteria</taxon>
        <taxon>Pseudomonadati</taxon>
        <taxon>Bacteroidota</taxon>
        <taxon>Bacteroidia</taxon>
        <taxon>Bacteroidales</taxon>
        <taxon>Bacteroidaceae</taxon>
        <taxon>Bacteroides</taxon>
    </lineage>
</organism>
<reference evidence="1 2" key="1">
    <citation type="journal article" date="2015" name="Science">
        <title>Genetic determinants of in vivo fitness and diet responsiveness in multiple human gut Bacteroides.</title>
        <authorList>
            <person name="Wu M."/>
            <person name="McNulty N.P."/>
            <person name="Rodionov D.A."/>
            <person name="Khoroshkin M.S."/>
            <person name="Griffin N.W."/>
            <person name="Cheng J."/>
            <person name="Latreille P."/>
            <person name="Kerstetter R.A."/>
            <person name="Terrapon N."/>
            <person name="Henrissat B."/>
            <person name="Osterman A.L."/>
            <person name="Gordon J.I."/>
        </authorList>
    </citation>
    <scope>NUCLEOTIDE SEQUENCE [LARGE SCALE GENOMIC DNA]</scope>
    <source>
        <strain evidence="1 2">WH2</strain>
    </source>
</reference>
<proteinExistence type="predicted"/>
<sequence length="41" mass="4825">MKKSLYAIISISNMICKLKKSQELAIVPRKNSNKPWLVTYW</sequence>
<dbReference type="EMBL" id="CP012801">
    <property type="protein sequence ID" value="ALJ57542.1"/>
    <property type="molecule type" value="Genomic_DNA"/>
</dbReference>
<dbReference type="AlphaFoldDB" id="A0A0P0GCF0"/>
<accession>A0A0P0GCF0</accession>